<evidence type="ECO:0000313" key="3">
    <source>
        <dbReference type="EMBL" id="HDK38339.1"/>
    </source>
</evidence>
<keyword evidence="1" id="KW-0175">Coiled coil</keyword>
<keyword evidence="2" id="KW-1133">Transmembrane helix</keyword>
<organism evidence="3">
    <name type="scientific">Thiolapillus brandeum</name>
    <dbReference type="NCBI Taxonomy" id="1076588"/>
    <lineage>
        <taxon>Bacteria</taxon>
        <taxon>Pseudomonadati</taxon>
        <taxon>Pseudomonadota</taxon>
        <taxon>Gammaproteobacteria</taxon>
        <taxon>Chromatiales</taxon>
        <taxon>Sedimenticolaceae</taxon>
        <taxon>Thiolapillus</taxon>
    </lineage>
</organism>
<comment type="caution">
    <text evidence="3">The sequence shown here is derived from an EMBL/GenBank/DDBJ whole genome shotgun (WGS) entry which is preliminary data.</text>
</comment>
<reference evidence="3" key="1">
    <citation type="journal article" date="2020" name="mSystems">
        <title>Genome- and Community-Level Interaction Insights into Carbon Utilization and Element Cycling Functions of Hydrothermarchaeota in Hydrothermal Sediment.</title>
        <authorList>
            <person name="Zhou Z."/>
            <person name="Liu Y."/>
            <person name="Xu W."/>
            <person name="Pan J."/>
            <person name="Luo Z.H."/>
            <person name="Li M."/>
        </authorList>
    </citation>
    <scope>NUCLEOTIDE SEQUENCE [LARGE SCALE GENOMIC DNA]</scope>
    <source>
        <strain evidence="3">HyVt-26</strain>
    </source>
</reference>
<evidence type="ECO:0000256" key="2">
    <source>
        <dbReference type="SAM" id="Phobius"/>
    </source>
</evidence>
<evidence type="ECO:0000256" key="1">
    <source>
        <dbReference type="SAM" id="Coils"/>
    </source>
</evidence>
<keyword evidence="2" id="KW-0472">Membrane</keyword>
<proteinExistence type="predicted"/>
<feature type="coiled-coil region" evidence="1">
    <location>
        <begin position="3"/>
        <end position="77"/>
    </location>
</feature>
<name>A0A831KDD8_9GAMM</name>
<dbReference type="Proteomes" id="UP000885822">
    <property type="component" value="Unassembled WGS sequence"/>
</dbReference>
<protein>
    <submittedName>
        <fullName evidence="3">Uncharacterized protein</fullName>
    </submittedName>
</protein>
<accession>A0A831KDD8</accession>
<dbReference type="EMBL" id="DRCV01000216">
    <property type="protein sequence ID" value="HDK38339.1"/>
    <property type="molecule type" value="Genomic_DNA"/>
</dbReference>
<sequence length="100" mass="11486">MTKMTMQEELEMLRKEVEELKQHQEQAETESRDDFSDAEALIREKLEQAGEKAEELKEEVMEQLHDLMELLKSEYENVSPVAAVLLFALGAVFGRAISSK</sequence>
<feature type="transmembrane region" description="Helical" evidence="2">
    <location>
        <begin position="78"/>
        <end position="97"/>
    </location>
</feature>
<gene>
    <name evidence="3" type="ORF">ENG92_04915</name>
</gene>
<dbReference type="AlphaFoldDB" id="A0A831KDD8"/>
<keyword evidence="2" id="KW-0812">Transmembrane</keyword>